<keyword evidence="2" id="KW-0328">Glycosyltransferase</keyword>
<gene>
    <name evidence="8" type="ORF">G3567_08560</name>
</gene>
<evidence type="ECO:0000313" key="9">
    <source>
        <dbReference type="Proteomes" id="UP000478505"/>
    </source>
</evidence>
<keyword evidence="4" id="KW-0548">Nucleotidyltransferase</keyword>
<keyword evidence="5 6" id="KW-0238">DNA-binding</keyword>
<evidence type="ECO:0000256" key="5">
    <source>
        <dbReference type="ARBA" id="ARBA00023125"/>
    </source>
</evidence>
<dbReference type="AlphaFoldDB" id="A0A6B3R0R3"/>
<dbReference type="GO" id="GO:0016779">
    <property type="term" value="F:nucleotidyltransferase activity"/>
    <property type="evidence" value="ECO:0007669"/>
    <property type="project" value="UniProtKB-KW"/>
</dbReference>
<comment type="similarity">
    <text evidence="6">Belongs to the DarT ADP-ribosyltransferase family.</text>
</comment>
<dbReference type="PROSITE" id="PS52018">
    <property type="entry name" value="DART"/>
    <property type="match status" value="1"/>
</dbReference>
<name>A0A6B3R0R3_9FLAO</name>
<organism evidence="8 9">
    <name type="scientific">Psychroflexus aurantiacus</name>
    <dbReference type="NCBI Taxonomy" id="2709310"/>
    <lineage>
        <taxon>Bacteria</taxon>
        <taxon>Pseudomonadati</taxon>
        <taxon>Bacteroidota</taxon>
        <taxon>Flavobacteriia</taxon>
        <taxon>Flavobacteriales</taxon>
        <taxon>Flavobacteriaceae</taxon>
        <taxon>Psychroflexus</taxon>
    </lineage>
</organism>
<evidence type="ECO:0000313" key="8">
    <source>
        <dbReference type="EMBL" id="NEV94193.1"/>
    </source>
</evidence>
<evidence type="ECO:0000259" key="7">
    <source>
        <dbReference type="PROSITE" id="PS52018"/>
    </source>
</evidence>
<keyword evidence="1 6" id="KW-1277">Toxin-antitoxin system</keyword>
<evidence type="ECO:0000256" key="6">
    <source>
        <dbReference type="PROSITE-ProRule" id="PRU01362"/>
    </source>
</evidence>
<accession>A0A6B3R0R3</accession>
<keyword evidence="3" id="KW-0808">Transferase</keyword>
<protein>
    <submittedName>
        <fullName evidence="8">DUF4433 domain-containing protein</fullName>
    </submittedName>
</protein>
<dbReference type="GO" id="GO:0016757">
    <property type="term" value="F:glycosyltransferase activity"/>
    <property type="evidence" value="ECO:0007669"/>
    <property type="project" value="UniProtKB-KW"/>
</dbReference>
<evidence type="ECO:0000256" key="2">
    <source>
        <dbReference type="ARBA" id="ARBA00022676"/>
    </source>
</evidence>
<dbReference type="Proteomes" id="UP000478505">
    <property type="component" value="Unassembled WGS sequence"/>
</dbReference>
<evidence type="ECO:0000256" key="1">
    <source>
        <dbReference type="ARBA" id="ARBA00022649"/>
    </source>
</evidence>
<dbReference type="RefSeq" id="WP_164004915.1">
    <property type="nucleotide sequence ID" value="NZ_JAAIKD010000004.1"/>
</dbReference>
<dbReference type="EMBL" id="JAAIKD010000004">
    <property type="protein sequence ID" value="NEV94193.1"/>
    <property type="molecule type" value="Genomic_DNA"/>
</dbReference>
<comment type="caution">
    <text evidence="6">Lacks conserved residue(s) required for the propagation of feature annotation.</text>
</comment>
<dbReference type="Pfam" id="PF14487">
    <property type="entry name" value="DarT"/>
    <property type="match status" value="1"/>
</dbReference>
<reference evidence="8 9" key="1">
    <citation type="submission" date="2020-02" db="EMBL/GenBank/DDBJ databases">
        <title>Flavobacteriaceae Psychroflexus bacterium YR1-1, complete genome.</title>
        <authorList>
            <person name="Li Y."/>
            <person name="Wu S."/>
        </authorList>
    </citation>
    <scope>NUCLEOTIDE SEQUENCE [LARGE SCALE GENOMIC DNA]</scope>
    <source>
        <strain evidence="8 9">YR1-1</strain>
    </source>
</reference>
<comment type="caution">
    <text evidence="8">The sequence shown here is derived from an EMBL/GenBank/DDBJ whole genome shotgun (WGS) entry which is preliminary data.</text>
</comment>
<keyword evidence="9" id="KW-1185">Reference proteome</keyword>
<feature type="domain" description="DarT" evidence="7">
    <location>
        <begin position="20"/>
        <end position="222"/>
    </location>
</feature>
<evidence type="ECO:0000256" key="3">
    <source>
        <dbReference type="ARBA" id="ARBA00022679"/>
    </source>
</evidence>
<dbReference type="InterPro" id="IPR029494">
    <property type="entry name" value="DarT"/>
</dbReference>
<evidence type="ECO:0000256" key="4">
    <source>
        <dbReference type="ARBA" id="ARBA00022695"/>
    </source>
</evidence>
<sequence>MNLKSNYKDFQNEISKRGIEYLVHFTPTRNLFSILDNNKLMSRAKLENLDIKQFDILDYVQFTDGVRYDDKRFINLSLSSVNTFLFSRFRQKTKDDFTITWCVLKIDPKHIFEEDTLFSVTNAASNASKNQYRITGDLDKFKMLFNEQLRINSFNSVRTISRDSILPKYPTDVQAEILVKNEIPSDSIMSVCFESKEELAEAKAAMYSFDTSKFLIDEEIFSPDRSK</sequence>
<dbReference type="GO" id="GO:0003677">
    <property type="term" value="F:DNA binding"/>
    <property type="evidence" value="ECO:0007669"/>
    <property type="project" value="UniProtKB-UniRule"/>
</dbReference>
<proteinExistence type="inferred from homology"/>